<dbReference type="GO" id="GO:0005524">
    <property type="term" value="F:ATP binding"/>
    <property type="evidence" value="ECO:0007669"/>
    <property type="project" value="InterPro"/>
</dbReference>
<evidence type="ECO:0000259" key="1">
    <source>
        <dbReference type="Pfam" id="PF02912"/>
    </source>
</evidence>
<dbReference type="EMBL" id="JAJBPF010000115">
    <property type="protein sequence ID" value="MCB5645766.1"/>
    <property type="molecule type" value="Genomic_DNA"/>
</dbReference>
<dbReference type="Pfam" id="PF02912">
    <property type="entry name" value="Phe_tRNA-synt_N"/>
    <property type="match status" value="1"/>
</dbReference>
<name>A0AAW4U5X7_BIFBR</name>
<organism evidence="2 3">
    <name type="scientific">Bifidobacterium breve</name>
    <dbReference type="NCBI Taxonomy" id="1685"/>
    <lineage>
        <taxon>Bacteria</taxon>
        <taxon>Bacillati</taxon>
        <taxon>Actinomycetota</taxon>
        <taxon>Actinomycetes</taxon>
        <taxon>Bifidobacteriales</taxon>
        <taxon>Bifidobacteriaceae</taxon>
        <taxon>Bifidobacterium</taxon>
    </lineage>
</organism>
<keyword evidence="2" id="KW-0436">Ligase</keyword>
<dbReference type="AlphaFoldDB" id="A0AAW4U5X7"/>
<dbReference type="Proteomes" id="UP001198148">
    <property type="component" value="Unassembled WGS sequence"/>
</dbReference>
<dbReference type="SUPFAM" id="SSF46589">
    <property type="entry name" value="tRNA-binding arm"/>
    <property type="match status" value="1"/>
</dbReference>
<dbReference type="GO" id="GO:0005737">
    <property type="term" value="C:cytoplasm"/>
    <property type="evidence" value="ECO:0007669"/>
    <property type="project" value="InterPro"/>
</dbReference>
<evidence type="ECO:0000313" key="3">
    <source>
        <dbReference type="Proteomes" id="UP001198148"/>
    </source>
</evidence>
<sequence length="67" mass="6915">MAEGIVFDADAVSKDIAEGISAIQQASTMEELKAIKAKYAGANSAMTRASKAIGSLAKNEKKEAGKV</sequence>
<comment type="caution">
    <text evidence="2">The sequence shown here is derived from an EMBL/GenBank/DDBJ whole genome shotgun (WGS) entry which is preliminary data.</text>
</comment>
<gene>
    <name evidence="2" type="ORF">LIP63_10475</name>
</gene>
<dbReference type="GO" id="GO:0004826">
    <property type="term" value="F:phenylalanine-tRNA ligase activity"/>
    <property type="evidence" value="ECO:0007669"/>
    <property type="project" value="InterPro"/>
</dbReference>
<dbReference type="InterPro" id="IPR010978">
    <property type="entry name" value="tRNA-bd_arm"/>
</dbReference>
<accession>A0AAW4U5X7</accession>
<feature type="non-terminal residue" evidence="2">
    <location>
        <position position="67"/>
    </location>
</feature>
<dbReference type="InterPro" id="IPR004188">
    <property type="entry name" value="Phe-tRNA_ligase_II_N"/>
</dbReference>
<feature type="domain" description="Phenylalanine-tRNA ligase class II N-terminal" evidence="1">
    <location>
        <begin position="28"/>
        <end position="66"/>
    </location>
</feature>
<reference evidence="2" key="1">
    <citation type="submission" date="2021-10" db="EMBL/GenBank/DDBJ databases">
        <title>Collection of gut derived symbiotic bacterial strains cultured from healthy donors.</title>
        <authorList>
            <person name="Lin H."/>
            <person name="Littmann E."/>
            <person name="Claire K."/>
            <person name="Pamer E."/>
        </authorList>
    </citation>
    <scope>NUCLEOTIDE SEQUENCE</scope>
    <source>
        <strain evidence="2">MSK.23.105</strain>
    </source>
</reference>
<proteinExistence type="predicted"/>
<dbReference type="GO" id="GO:0006432">
    <property type="term" value="P:phenylalanyl-tRNA aminoacylation"/>
    <property type="evidence" value="ECO:0007669"/>
    <property type="project" value="InterPro"/>
</dbReference>
<evidence type="ECO:0000313" key="2">
    <source>
        <dbReference type="EMBL" id="MCB5645766.1"/>
    </source>
</evidence>
<protein>
    <submittedName>
        <fullName evidence="2">Phenylalanine--tRNA ligase subunit alpha</fullName>
    </submittedName>
</protein>